<dbReference type="Pfam" id="PF19045">
    <property type="entry name" value="Ligase_CoA_2"/>
    <property type="match status" value="1"/>
</dbReference>
<keyword evidence="6" id="KW-1185">Reference proteome</keyword>
<gene>
    <name evidence="5" type="ORF">J3U87_30220</name>
</gene>
<dbReference type="RefSeq" id="WP_237379511.1">
    <property type="nucleotide sequence ID" value="NZ_CP071793.1"/>
</dbReference>
<dbReference type="SUPFAM" id="SSF56059">
    <property type="entry name" value="Glutathione synthetase ATP-binding domain-like"/>
    <property type="match status" value="1"/>
</dbReference>
<evidence type="ECO:0000313" key="5">
    <source>
        <dbReference type="EMBL" id="QTD49879.1"/>
    </source>
</evidence>
<dbReference type="InterPro" id="IPR032875">
    <property type="entry name" value="Succ_CoA_lig_flav_dom"/>
</dbReference>
<dbReference type="AlphaFoldDB" id="A0A8A4TIL7"/>
<dbReference type="SUPFAM" id="SSF55729">
    <property type="entry name" value="Acyl-CoA N-acyltransferases (Nat)"/>
    <property type="match status" value="1"/>
</dbReference>
<dbReference type="Pfam" id="PF13607">
    <property type="entry name" value="Succ_CoA_lig"/>
    <property type="match status" value="1"/>
</dbReference>
<keyword evidence="2" id="KW-0547">Nucleotide-binding</keyword>
<dbReference type="PANTHER" id="PTHR43334">
    <property type="entry name" value="ACETATE--COA LIGASE [ADP-FORMING]"/>
    <property type="match status" value="1"/>
</dbReference>
<evidence type="ECO:0000256" key="2">
    <source>
        <dbReference type="ARBA" id="ARBA00022741"/>
    </source>
</evidence>
<sequence length="911" mass="100773">MSTRHLRSFFRPRSIVVVGASARRENMGTVVLRNLLRAKFEGDLFAVNQRGYDDVLGVKCFSKPSKLPAVPQLAIICTAPATVPRLIRQLGKRGVRAVLVLVGGLSRTRSRTGRPLKESAIAAAREYQMRLMGPNSLGILVPGHHMNASYAHLETKVGEVAYVGQSGIMGSAMIDWAHGRGIGFSHFCTLGDSVDVEITDIIDYLAGDHRTKTILLHIERITSAQTFISAVRAASRTKLVLAIKSARVPQSQDVEQTPPAGVLDGDEVYDAVFHRAGVLRVHSTDELFDALATLNHMRPLRGERLAIITNGVGPGVLATDRLIREGGRLADLSVETTEALAKILPAFWTHRNPVDVSADAGPERYARVVECVGRDPGVDALLVMHVPTLIAPPLEVAHAVIEAGRKINRNLLTSWIGMTSVRESRAAFDAAGVPNYFTPDKAVRAFLHMVQHRRHQEVLMETPPALTDKSVLDRVGAARVVEAVANTDRRYLMPYEVRDLLTHFDIPFAETHYAESVEGIQAGAERFGYPVALKVIHEANCHPFAYGRGTGQRWRGVALGIDGPQRLKGIAERMKRRAGERYTTGRTLGFAVQPMRSGMGFIQLNVGVTRDDIFGPLVLFGEGGAVSSVLSDRRIAMPPLNIALARDLVRSAHVYNLIEDFGPDRQRLLDELCKVLVHLSQLVIDNPTIRGLEINPLLMNRSGVLALDAAVDLGSPCPSVIQAYPEELREMVELKNGREVILRPIRGEDEPAHAEFAGKLSPESIRYRFFGPRTHIGHMELARLTQIDYHREMAFIASSKRPGRLGHETLGVVRMWIDADNISGEFAVIVRDDLKGLGLGRILMEKIIRYATHRGLLIMVGTVLPENEPMLRLAEKMDFERTYNQEDGLIEVRRVLNQPANDWQRARMEAR</sequence>
<dbReference type="Proteomes" id="UP000663929">
    <property type="component" value="Chromosome"/>
</dbReference>
<dbReference type="InterPro" id="IPR003781">
    <property type="entry name" value="CoA-bd"/>
</dbReference>
<keyword evidence="3" id="KW-0067">ATP-binding</keyword>
<dbReference type="InterPro" id="IPR000182">
    <property type="entry name" value="GNAT_dom"/>
</dbReference>
<dbReference type="SMART" id="SM00881">
    <property type="entry name" value="CoA_binding"/>
    <property type="match status" value="1"/>
</dbReference>
<accession>A0A8A4TIL7</accession>
<dbReference type="Gene3D" id="3.40.630.30">
    <property type="match status" value="1"/>
</dbReference>
<dbReference type="Pfam" id="PF00583">
    <property type="entry name" value="Acetyltransf_1"/>
    <property type="match status" value="1"/>
</dbReference>
<dbReference type="GO" id="GO:0043758">
    <property type="term" value="F:acetate-CoA ligase (ADP-forming) activity"/>
    <property type="evidence" value="ECO:0007669"/>
    <property type="project" value="InterPro"/>
</dbReference>
<proteinExistence type="predicted"/>
<evidence type="ECO:0000256" key="3">
    <source>
        <dbReference type="ARBA" id="ARBA00022840"/>
    </source>
</evidence>
<dbReference type="Gene3D" id="3.30.470.20">
    <property type="entry name" value="ATP-grasp fold, B domain"/>
    <property type="match status" value="1"/>
</dbReference>
<dbReference type="PROSITE" id="PS51186">
    <property type="entry name" value="GNAT"/>
    <property type="match status" value="1"/>
</dbReference>
<dbReference type="GO" id="GO:0016747">
    <property type="term" value="F:acyltransferase activity, transferring groups other than amino-acyl groups"/>
    <property type="evidence" value="ECO:0007669"/>
    <property type="project" value="InterPro"/>
</dbReference>
<dbReference type="GO" id="GO:0005524">
    <property type="term" value="F:ATP binding"/>
    <property type="evidence" value="ECO:0007669"/>
    <property type="project" value="UniProtKB-KW"/>
</dbReference>
<reference evidence="5" key="1">
    <citation type="submission" date="2021-03" db="EMBL/GenBank/DDBJ databases">
        <title>Acanthopleuribacteraceae sp. M133.</title>
        <authorList>
            <person name="Wang G."/>
        </authorList>
    </citation>
    <scope>NUCLEOTIDE SEQUENCE</scope>
    <source>
        <strain evidence="5">M133</strain>
    </source>
</reference>
<dbReference type="SUPFAM" id="SSF51735">
    <property type="entry name" value="NAD(P)-binding Rossmann-fold domains"/>
    <property type="match status" value="1"/>
</dbReference>
<dbReference type="PANTHER" id="PTHR43334:SF1">
    <property type="entry name" value="3-HYDROXYPROPIONATE--COA LIGASE [ADP-FORMING]"/>
    <property type="match status" value="1"/>
</dbReference>
<dbReference type="SUPFAM" id="SSF52210">
    <property type="entry name" value="Succinyl-CoA synthetase domains"/>
    <property type="match status" value="2"/>
</dbReference>
<dbReference type="InterPro" id="IPR051538">
    <property type="entry name" value="Acyl-CoA_Synth/Transferase"/>
</dbReference>
<dbReference type="Gene3D" id="3.40.50.720">
    <property type="entry name" value="NAD(P)-binding Rossmann-like Domain"/>
    <property type="match status" value="1"/>
</dbReference>
<evidence type="ECO:0000256" key="1">
    <source>
        <dbReference type="ARBA" id="ARBA00022598"/>
    </source>
</evidence>
<feature type="domain" description="N-acetyltransferase" evidence="4">
    <location>
        <begin position="740"/>
        <end position="899"/>
    </location>
</feature>
<dbReference type="Gene3D" id="3.30.1490.20">
    <property type="entry name" value="ATP-grasp fold, A domain"/>
    <property type="match status" value="1"/>
</dbReference>
<organism evidence="5 6">
    <name type="scientific">Sulfidibacter corallicola</name>
    <dbReference type="NCBI Taxonomy" id="2818388"/>
    <lineage>
        <taxon>Bacteria</taxon>
        <taxon>Pseudomonadati</taxon>
        <taxon>Acidobacteriota</taxon>
        <taxon>Holophagae</taxon>
        <taxon>Acanthopleuribacterales</taxon>
        <taxon>Acanthopleuribacteraceae</taxon>
        <taxon>Sulfidibacter</taxon>
    </lineage>
</organism>
<protein>
    <submittedName>
        <fullName evidence="5">Bifunctional acetate--CoA ligase family protein/GNAT family N-acetyltransferase</fullName>
    </submittedName>
</protein>
<dbReference type="Gene3D" id="3.40.50.261">
    <property type="entry name" value="Succinyl-CoA synthetase domains"/>
    <property type="match status" value="2"/>
</dbReference>
<dbReference type="InterPro" id="IPR013815">
    <property type="entry name" value="ATP_grasp_subdomain_1"/>
</dbReference>
<dbReference type="InterPro" id="IPR016181">
    <property type="entry name" value="Acyl_CoA_acyltransferase"/>
</dbReference>
<name>A0A8A4TIL7_SULCO</name>
<evidence type="ECO:0000259" key="4">
    <source>
        <dbReference type="PROSITE" id="PS51186"/>
    </source>
</evidence>
<keyword evidence="1 5" id="KW-0436">Ligase</keyword>
<dbReference type="InterPro" id="IPR016102">
    <property type="entry name" value="Succinyl-CoA_synth-like"/>
</dbReference>
<dbReference type="KEGG" id="scor:J3U87_30220"/>
<dbReference type="Pfam" id="PF13380">
    <property type="entry name" value="CoA_binding_2"/>
    <property type="match status" value="1"/>
</dbReference>
<dbReference type="InterPro" id="IPR043938">
    <property type="entry name" value="Ligase_CoA_dom"/>
</dbReference>
<dbReference type="InterPro" id="IPR036291">
    <property type="entry name" value="NAD(P)-bd_dom_sf"/>
</dbReference>
<evidence type="ECO:0000313" key="6">
    <source>
        <dbReference type="Proteomes" id="UP000663929"/>
    </source>
</evidence>
<dbReference type="Pfam" id="PF13549">
    <property type="entry name" value="ATP-grasp_5"/>
    <property type="match status" value="1"/>
</dbReference>
<dbReference type="EMBL" id="CP071793">
    <property type="protein sequence ID" value="QTD49879.1"/>
    <property type="molecule type" value="Genomic_DNA"/>
</dbReference>